<reference evidence="1" key="1">
    <citation type="journal article" date="2021" name="Proc. Natl. Acad. Sci. U.S.A.">
        <title>A Catalog of Tens of Thousands of Viruses from Human Metagenomes Reveals Hidden Associations with Chronic Diseases.</title>
        <authorList>
            <person name="Tisza M.J."/>
            <person name="Buck C.B."/>
        </authorList>
    </citation>
    <scope>NUCLEOTIDE SEQUENCE</scope>
    <source>
        <strain evidence="1">CtWT735</strain>
    </source>
</reference>
<protein>
    <submittedName>
        <fullName evidence="1">Uncharacterized protein</fullName>
    </submittedName>
</protein>
<name>A0A8S5TU76_9CAUD</name>
<sequence length="42" mass="5032">MKKMEDGICILNKSKRIRAKNGRQAIKIFQQKYPKLEIIGWR</sequence>
<organism evidence="1">
    <name type="scientific">Siphoviridae sp. ctWT735</name>
    <dbReference type="NCBI Taxonomy" id="2825538"/>
    <lineage>
        <taxon>Viruses</taxon>
        <taxon>Duplodnaviria</taxon>
        <taxon>Heunggongvirae</taxon>
        <taxon>Uroviricota</taxon>
        <taxon>Caudoviricetes</taxon>
    </lineage>
</organism>
<dbReference type="EMBL" id="BK015930">
    <property type="protein sequence ID" value="DAF85762.1"/>
    <property type="molecule type" value="Genomic_DNA"/>
</dbReference>
<proteinExistence type="predicted"/>
<evidence type="ECO:0000313" key="1">
    <source>
        <dbReference type="EMBL" id="DAF85762.1"/>
    </source>
</evidence>
<accession>A0A8S5TU76</accession>